<dbReference type="Proteomes" id="UP000032287">
    <property type="component" value="Unassembled WGS sequence"/>
</dbReference>
<name>A0A0D1K463_9LACO</name>
<reference evidence="1 2" key="1">
    <citation type="journal article" date="2015" name="Microbiology (Mosc.)">
        <title>Genomics of the Weissella cibaria species with an examination of its metabolic traits.</title>
        <authorList>
            <person name="Lynch K.M."/>
            <person name="Lucid A."/>
            <person name="Arendt E.K."/>
            <person name="Sleator R.D."/>
            <person name="Lucey B."/>
            <person name="Coffey A."/>
        </authorList>
    </citation>
    <scope>NUCLEOTIDE SEQUENCE [LARGE SCALE GENOMIC DNA]</scope>
    <source>
        <strain evidence="1 2">MG1</strain>
    </source>
</reference>
<dbReference type="PATRIC" id="fig|137591.25.peg.1797"/>
<comment type="caution">
    <text evidence="1">The sequence shown here is derived from an EMBL/GenBank/DDBJ whole genome shotgun (WGS) entry which is preliminary data.</text>
</comment>
<protein>
    <submittedName>
        <fullName evidence="1">Uncharacterized protein</fullName>
    </submittedName>
</protein>
<keyword evidence="2" id="KW-1185">Reference proteome</keyword>
<sequence>MSVLDLSAVTMEGMLLDDEDLQQSLERAKRFFKTDYTDRGMVKWQGYFLSDHTEDVSKYSENRRDAAERTDLQEMTPVAISECLLEVYAQHRPVVIQLRNHTATGHSSPFYHGMVSGIQGDQLVLLTDKVQQRFLFEDILWVGDLI</sequence>
<proteinExistence type="predicted"/>
<organism evidence="1 2">
    <name type="scientific">Weissella cibaria</name>
    <dbReference type="NCBI Taxonomy" id="137591"/>
    <lineage>
        <taxon>Bacteria</taxon>
        <taxon>Bacillati</taxon>
        <taxon>Bacillota</taxon>
        <taxon>Bacilli</taxon>
        <taxon>Lactobacillales</taxon>
        <taxon>Lactobacillaceae</taxon>
        <taxon>Weissella</taxon>
    </lineage>
</organism>
<dbReference type="EMBL" id="JWHU01000034">
    <property type="protein sequence ID" value="KIU19804.1"/>
    <property type="molecule type" value="Genomic_DNA"/>
</dbReference>
<evidence type="ECO:0000313" key="2">
    <source>
        <dbReference type="Proteomes" id="UP000032287"/>
    </source>
</evidence>
<dbReference type="AlphaFoldDB" id="A0A0D1K463"/>
<evidence type="ECO:0000313" key="1">
    <source>
        <dbReference type="EMBL" id="KIU19804.1"/>
    </source>
</evidence>
<accession>A0A0D1K463</accession>
<gene>
    <name evidence="1" type="ORF">QX99_01826</name>
</gene>